<evidence type="ECO:0000256" key="4">
    <source>
        <dbReference type="PROSITE-ProRule" id="PRU01161"/>
    </source>
</evidence>
<sequence>MGWFSSHKKAGEGGGSSSRPLSLQSDSRRLSGVGRTGTVAHRKKKADEAEASSNRQRPPISYKAPAAESRSRRFSFESLTISRQGSGLTDEEDFFDAEEYAEEQRMKVQAIGKRTESEFPRIETIGHESDSDNSLYAPSLPRKHDTLLHENTAAQPPSAHGRTTKGALKGTGQQSPTWKGQSSRASTGPPALSPLSQLEQWAADRNGFDTRSRNNNVEISLSHSTRTSTMNSEPGQSLRRGREAEPRADTTALGRECSPAALISQRISRTTESLAAFTSRQGSPSSARSLTTGVSLTTYANFCENCEVSDRTIAHCNVCQSSFCDKCWAGQFAHKKGKVSHGGVPHEQTRPAIAEKVRNALEPPADDMVRERLWAEDQSTTWFGIERPADQSTPIFQDYGRFADLMISTDPKKIAANTRFVGSTDTDRDTRTPSLVSFVGQTGAGKSTLIKLMVDLASDTHSSYEFQTPVIGGRGAHVPTSEDVHLYIDPRTWDGQAPILYADCEGLEGGEREPLGALLKRKRKSDKPSGADSASGRFQKAVKIISERELLWAQSYKAGREFAVTNLYPRLLFTFSDVIVFVLRNPRVVEHVFERLINWANAAIETSVNQPLLPHAIIVLNATENDIDAKLWDVNVNTSTILDDLAKTVNQNSVFKKYADTWRQRGKMVDTLEQLVLCYYSSIQILRIPEVGRPRLMQDQVAKLSHGVLTASIAARSNKAKLRMLLDVEDLQAYLEHAFSHFSGTLDFPFDFVQASFINSPIPPDFGGNILKLAINIKDVWKGEADGAVIFQALSYMVASCIMIETTRNNKPGAADQVFPQYLEHIDAALENFCEQHWPCEFILPSTNTRCVNVLSGHGKDHQSKNGEIIAAGSFESSFRYARYLQEFRDSVYSRLWHLQEELQEKLLDGGRDASQIAATIHRDKVVQSFYRQVSNGASVPDEFDSHTVCLCCLFEAPEHPLPCGHVLSMEPTRSIWYNCPLEGNNVRHTWTIRLKPKSAGVRILTLDGGGMRGIVELETLRALEQAMNVQIPIQSFFDLIVGTSTGGLITLGLGVMNWLVEECISQFESMVTKAFTRRAGSAIWGVGFFVDNFNHSRYETKPLEQCLKDAYSEDQYLFGGRRQINTANAGSTVRVAVTAASLNGRSAIVMGNYNRVCSDKLSYQFLRPEKQFAELKIWQAARATSAAPKFFKPYNHDPTQRSYIDGAVFHNNPIEVAEKERKLIWPELQDSYPDIVVSLGTATSPSLKRTESVQIAQRGVVSHAAALLRIAKNHLATSIECERIWEKYLDNLPRNIKQSRFVRVNPELTGEVPSLDEVKAMPELQKNVRNRLKQDFRIKSLAFQLLATSFYFELLGPIAETKGSGWVAEGRIVCRLQNTRDIFQLGRFFQERRQENHSHLMFIIKEQDKAARREHLVEITDALIYRMINKGTFEIPTTIHVSSRLAMSEIWLSMSQEHVFPISGFPRCLFDDERQGNSPREAVTSNPNRWAGNSFRSKAARRAWTTPSLDKVRTEIPMPGFSKPRPLKTPISDDEQDSTSSTDTSEKSIPLSRNKTVQLFRGAFRALLQPVRVRRLQDPGMEFASDASSDDLDVYRVAQADSEAYHSYLGSLATPSFMSGDDSWRENWASSVAGLFEMDASNGRVLDVTGDTRDRSVVEGRIEMAADDLWGLERGR</sequence>
<dbReference type="OrthoDB" id="194358at2759"/>
<feature type="short sequence motif" description="DGA/G" evidence="4">
    <location>
        <begin position="1206"/>
        <end position="1208"/>
    </location>
</feature>
<feature type="region of interest" description="Disordered" evidence="5">
    <location>
        <begin position="1474"/>
        <end position="1551"/>
    </location>
</feature>
<accession>A0A6G1HCY9</accession>
<keyword evidence="8" id="KW-1185">Reference proteome</keyword>
<dbReference type="CDD" id="cd07199">
    <property type="entry name" value="Pat17_PNPLA8_PNPLA9_like"/>
    <property type="match status" value="1"/>
</dbReference>
<dbReference type="SUPFAM" id="SSF52540">
    <property type="entry name" value="P-loop containing nucleoside triphosphate hydrolases"/>
    <property type="match status" value="1"/>
</dbReference>
<dbReference type="InterPro" id="IPR027417">
    <property type="entry name" value="P-loop_NTPase"/>
</dbReference>
<gene>
    <name evidence="7" type="ORF">K402DRAFT_436349</name>
</gene>
<dbReference type="PROSITE" id="PS51635">
    <property type="entry name" value="PNPLA"/>
    <property type="match status" value="1"/>
</dbReference>
<dbReference type="Pfam" id="PF01734">
    <property type="entry name" value="Patatin"/>
    <property type="match status" value="1"/>
</dbReference>
<keyword evidence="2 4" id="KW-0442">Lipid degradation</keyword>
<dbReference type="SUPFAM" id="SSF52151">
    <property type="entry name" value="FabD/lysophospholipase-like"/>
    <property type="match status" value="1"/>
</dbReference>
<feature type="active site" description="Proton acceptor" evidence="4">
    <location>
        <position position="1206"/>
    </location>
</feature>
<evidence type="ECO:0000313" key="7">
    <source>
        <dbReference type="EMBL" id="KAF1991096.1"/>
    </source>
</evidence>
<dbReference type="GO" id="GO:0016042">
    <property type="term" value="P:lipid catabolic process"/>
    <property type="evidence" value="ECO:0007669"/>
    <property type="project" value="UniProtKB-UniRule"/>
</dbReference>
<dbReference type="PANTHER" id="PTHR24185:SF1">
    <property type="entry name" value="CALCIUM-INDEPENDENT PHOSPHOLIPASE A2-GAMMA"/>
    <property type="match status" value="1"/>
</dbReference>
<evidence type="ECO:0000259" key="6">
    <source>
        <dbReference type="PROSITE" id="PS51635"/>
    </source>
</evidence>
<dbReference type="GO" id="GO:0016020">
    <property type="term" value="C:membrane"/>
    <property type="evidence" value="ECO:0007669"/>
    <property type="project" value="TreeGrafter"/>
</dbReference>
<dbReference type="GO" id="GO:0046486">
    <property type="term" value="P:glycerolipid metabolic process"/>
    <property type="evidence" value="ECO:0007669"/>
    <property type="project" value="UniProtKB-ARBA"/>
</dbReference>
<keyword evidence="1 4" id="KW-0378">Hydrolase</keyword>
<reference evidence="7" key="1">
    <citation type="journal article" date="2020" name="Stud. Mycol.">
        <title>101 Dothideomycetes genomes: a test case for predicting lifestyles and emergence of pathogens.</title>
        <authorList>
            <person name="Haridas S."/>
            <person name="Albert R."/>
            <person name="Binder M."/>
            <person name="Bloem J."/>
            <person name="Labutti K."/>
            <person name="Salamov A."/>
            <person name="Andreopoulos B."/>
            <person name="Baker S."/>
            <person name="Barry K."/>
            <person name="Bills G."/>
            <person name="Bluhm B."/>
            <person name="Cannon C."/>
            <person name="Castanera R."/>
            <person name="Culley D."/>
            <person name="Daum C."/>
            <person name="Ezra D."/>
            <person name="Gonzalez J."/>
            <person name="Henrissat B."/>
            <person name="Kuo A."/>
            <person name="Liang C."/>
            <person name="Lipzen A."/>
            <person name="Lutzoni F."/>
            <person name="Magnuson J."/>
            <person name="Mondo S."/>
            <person name="Nolan M."/>
            <person name="Ohm R."/>
            <person name="Pangilinan J."/>
            <person name="Park H.-J."/>
            <person name="Ramirez L."/>
            <person name="Alfaro M."/>
            <person name="Sun H."/>
            <person name="Tritt A."/>
            <person name="Yoshinaga Y."/>
            <person name="Zwiers L.-H."/>
            <person name="Turgeon B."/>
            <person name="Goodwin S."/>
            <person name="Spatafora J."/>
            <person name="Crous P."/>
            <person name="Grigoriev I."/>
        </authorList>
    </citation>
    <scope>NUCLEOTIDE SEQUENCE</scope>
    <source>
        <strain evidence="7">CBS 113979</strain>
    </source>
</reference>
<feature type="compositionally biased region" description="Polar residues" evidence="5">
    <location>
        <begin position="171"/>
        <end position="186"/>
    </location>
</feature>
<dbReference type="Gene3D" id="3.40.1090.10">
    <property type="entry name" value="Cytosolic phospholipase A2 catalytic domain"/>
    <property type="match status" value="1"/>
</dbReference>
<feature type="active site" description="Nucleophile" evidence="4">
    <location>
        <position position="1045"/>
    </location>
</feature>
<keyword evidence="3 4" id="KW-0443">Lipid metabolism</keyword>
<evidence type="ECO:0000256" key="1">
    <source>
        <dbReference type="ARBA" id="ARBA00022801"/>
    </source>
</evidence>
<dbReference type="EMBL" id="ML977140">
    <property type="protein sequence ID" value="KAF1991096.1"/>
    <property type="molecule type" value="Genomic_DNA"/>
</dbReference>
<dbReference type="GO" id="GO:0047499">
    <property type="term" value="F:calcium-independent phospholipase A2 activity"/>
    <property type="evidence" value="ECO:0007669"/>
    <property type="project" value="TreeGrafter"/>
</dbReference>
<name>A0A6G1HCY9_9PEZI</name>
<proteinExistence type="predicted"/>
<feature type="region of interest" description="Disordered" evidence="5">
    <location>
        <begin position="152"/>
        <end position="195"/>
    </location>
</feature>
<evidence type="ECO:0000256" key="5">
    <source>
        <dbReference type="SAM" id="MobiDB-lite"/>
    </source>
</evidence>
<feature type="region of interest" description="Disordered" evidence="5">
    <location>
        <begin position="1"/>
        <end position="72"/>
    </location>
</feature>
<evidence type="ECO:0000256" key="2">
    <source>
        <dbReference type="ARBA" id="ARBA00022963"/>
    </source>
</evidence>
<feature type="region of interest" description="Disordered" evidence="5">
    <location>
        <begin position="207"/>
        <end position="256"/>
    </location>
</feature>
<dbReference type="CDD" id="cd19757">
    <property type="entry name" value="Bbox1"/>
    <property type="match status" value="1"/>
</dbReference>
<dbReference type="PANTHER" id="PTHR24185">
    <property type="entry name" value="CALCIUM-INDEPENDENT PHOSPHOLIPASE A2-GAMMA"/>
    <property type="match status" value="1"/>
</dbReference>
<feature type="short sequence motif" description="GXGXXG" evidence="4">
    <location>
        <begin position="1009"/>
        <end position="1014"/>
    </location>
</feature>
<evidence type="ECO:0000256" key="3">
    <source>
        <dbReference type="ARBA" id="ARBA00023098"/>
    </source>
</evidence>
<protein>
    <recommendedName>
        <fullName evidence="6">PNPLA domain-containing protein</fullName>
    </recommendedName>
</protein>
<dbReference type="GO" id="GO:0019369">
    <property type="term" value="P:arachidonate metabolic process"/>
    <property type="evidence" value="ECO:0007669"/>
    <property type="project" value="TreeGrafter"/>
</dbReference>
<dbReference type="Proteomes" id="UP000800041">
    <property type="component" value="Unassembled WGS sequence"/>
</dbReference>
<feature type="domain" description="PNPLA" evidence="6">
    <location>
        <begin position="1005"/>
        <end position="1219"/>
    </location>
</feature>
<evidence type="ECO:0000313" key="8">
    <source>
        <dbReference type="Proteomes" id="UP000800041"/>
    </source>
</evidence>
<dbReference type="InterPro" id="IPR016035">
    <property type="entry name" value="Acyl_Trfase/lysoPLipase"/>
</dbReference>
<organism evidence="7 8">
    <name type="scientific">Aulographum hederae CBS 113979</name>
    <dbReference type="NCBI Taxonomy" id="1176131"/>
    <lineage>
        <taxon>Eukaryota</taxon>
        <taxon>Fungi</taxon>
        <taxon>Dikarya</taxon>
        <taxon>Ascomycota</taxon>
        <taxon>Pezizomycotina</taxon>
        <taxon>Dothideomycetes</taxon>
        <taxon>Pleosporomycetidae</taxon>
        <taxon>Aulographales</taxon>
        <taxon>Aulographaceae</taxon>
    </lineage>
</organism>
<dbReference type="InterPro" id="IPR002641">
    <property type="entry name" value="PNPLA_dom"/>
</dbReference>
<feature type="short sequence motif" description="GXSXG" evidence="4">
    <location>
        <begin position="1043"/>
        <end position="1047"/>
    </location>
</feature>
<feature type="compositionally biased region" description="Polar residues" evidence="5">
    <location>
        <begin position="213"/>
        <end position="235"/>
    </location>
</feature>